<gene>
    <name evidence="4" type="ORF">MBEHAL_1461</name>
</gene>
<dbReference type="InterPro" id="IPR036291">
    <property type="entry name" value="NAD(P)-bd_dom_sf"/>
</dbReference>
<comment type="caution">
    <text evidence="4">The sequence shown here is derived from an EMBL/GenBank/DDBJ whole genome shotgun (WGS) entry which is preliminary data.</text>
</comment>
<reference evidence="4 5" key="1">
    <citation type="submission" date="2013-09" db="EMBL/GenBank/DDBJ databases">
        <title>Whole genome sequencing of Halarchaeum acidiphilum strain MH1-52-1.</title>
        <authorList>
            <person name="Shimane Y."/>
            <person name="Minegishi H."/>
            <person name="Nishi S."/>
            <person name="Echigo A."/>
            <person name="Shuto A."/>
            <person name="Konishi M."/>
            <person name="Ito T."/>
            <person name="Ohkuma M."/>
            <person name="Ohta Y."/>
            <person name="Nagano Y."/>
            <person name="Tsubouchi T."/>
            <person name="Mori K."/>
            <person name="Usui K."/>
            <person name="Kamekura M."/>
            <person name="Usami R."/>
            <person name="Takaki Y."/>
            <person name="Hatada Y."/>
        </authorList>
    </citation>
    <scope>NUCLEOTIDE SEQUENCE [LARGE SCALE GENOMIC DNA]</scope>
    <source>
        <strain evidence="4 5">JCM 16109</strain>
    </source>
</reference>
<dbReference type="OrthoDB" id="259033at2157"/>
<feature type="domain" description="NmrA-like" evidence="3">
    <location>
        <begin position="3"/>
        <end position="226"/>
    </location>
</feature>
<dbReference type="PANTHER" id="PTHR42748:SF7">
    <property type="entry name" value="NMRA LIKE REDOX SENSOR 1-RELATED"/>
    <property type="match status" value="1"/>
</dbReference>
<dbReference type="EMBL" id="BATA01000032">
    <property type="protein sequence ID" value="GAD52701.1"/>
    <property type="molecule type" value="Genomic_DNA"/>
</dbReference>
<protein>
    <recommendedName>
        <fullName evidence="3">NmrA-like domain-containing protein</fullName>
    </recommendedName>
</protein>
<dbReference type="Gene3D" id="3.40.50.720">
    <property type="entry name" value="NAD(P)-binding Rossmann-like Domain"/>
    <property type="match status" value="1"/>
</dbReference>
<dbReference type="RefSeq" id="WP_020222212.1">
    <property type="nucleotide sequence ID" value="NZ_BANO01000178.1"/>
</dbReference>
<dbReference type="AlphaFoldDB" id="U2YFB7"/>
<keyword evidence="5" id="KW-1185">Reference proteome</keyword>
<proteinExistence type="inferred from homology"/>
<organism evidence="4 5">
    <name type="scientific">Halarchaeum acidiphilum MH1-52-1</name>
    <dbReference type="NCBI Taxonomy" id="1261545"/>
    <lineage>
        <taxon>Archaea</taxon>
        <taxon>Methanobacteriati</taxon>
        <taxon>Methanobacteriota</taxon>
        <taxon>Stenosarchaea group</taxon>
        <taxon>Halobacteria</taxon>
        <taxon>Halobacteriales</taxon>
        <taxon>Halobacteriaceae</taxon>
    </lineage>
</organism>
<evidence type="ECO:0000259" key="3">
    <source>
        <dbReference type="Pfam" id="PF05368"/>
    </source>
</evidence>
<dbReference type="InterPro" id="IPR051164">
    <property type="entry name" value="NmrA-like_oxidored"/>
</dbReference>
<dbReference type="Pfam" id="PF05368">
    <property type="entry name" value="NmrA"/>
    <property type="match status" value="1"/>
</dbReference>
<sequence length="279" mass="29875">MCVLVTGATGRYGYAAALVLADAGVDVAALVRDLETPAARSLVERGVRLERGRRDQLDHVEDALADADGLFLAVGGPRASARTASERAETLVRAAHRTDVTVVHASLIGADARPGVPCVDVRGRIDADLASRDVPHVSLRPGVPLDAFERARDTVETESRLPFPLEGHARVPLTDPRDVARAATAILADPDTPTPDGERLPVFSDTRSLYGLADALEDVLGREITADPRPPTDAPRPLTAFYRWVNEGALLGADPNALVERYGVGPAPIRDYFERAGWE</sequence>
<name>U2YFB7_9EURY</name>
<evidence type="ECO:0000256" key="1">
    <source>
        <dbReference type="ARBA" id="ARBA00006328"/>
    </source>
</evidence>
<dbReference type="eggNOG" id="arCOG03015">
    <property type="taxonomic scope" value="Archaea"/>
</dbReference>
<dbReference type="Proteomes" id="UP000016986">
    <property type="component" value="Unassembled WGS sequence"/>
</dbReference>
<comment type="similarity">
    <text evidence="1">Belongs to the NmrA-type oxidoreductase family.</text>
</comment>
<evidence type="ECO:0000313" key="5">
    <source>
        <dbReference type="Proteomes" id="UP000016986"/>
    </source>
</evidence>
<evidence type="ECO:0000313" key="4">
    <source>
        <dbReference type="EMBL" id="GAD52701.1"/>
    </source>
</evidence>
<evidence type="ECO:0000256" key="2">
    <source>
        <dbReference type="ARBA" id="ARBA00022857"/>
    </source>
</evidence>
<accession>U2YFB7</accession>
<dbReference type="PANTHER" id="PTHR42748">
    <property type="entry name" value="NITROGEN METABOLITE REPRESSION PROTEIN NMRA FAMILY MEMBER"/>
    <property type="match status" value="1"/>
</dbReference>
<dbReference type="InterPro" id="IPR008030">
    <property type="entry name" value="NmrA-like"/>
</dbReference>
<dbReference type="SUPFAM" id="SSF51735">
    <property type="entry name" value="NAD(P)-binding Rossmann-fold domains"/>
    <property type="match status" value="1"/>
</dbReference>
<keyword evidence="2" id="KW-0521">NADP</keyword>